<keyword evidence="3" id="KW-0012">Acyltransferase</keyword>
<dbReference type="Proteomes" id="UP000035722">
    <property type="component" value="Unassembled WGS sequence"/>
</dbReference>
<dbReference type="EMBL" id="CAQI01000032">
    <property type="protein sequence ID" value="CCQ45108.1"/>
    <property type="molecule type" value="Genomic_DNA"/>
</dbReference>
<protein>
    <submittedName>
        <fullName evidence="3">Acyltransferase family protein</fullName>
    </submittedName>
</protein>
<dbReference type="RefSeq" id="WP_050054128.1">
    <property type="nucleotide sequence ID" value="NZ_CAQI01000032.1"/>
</dbReference>
<evidence type="ECO:0000313" key="4">
    <source>
        <dbReference type="Proteomes" id="UP000035722"/>
    </source>
</evidence>
<dbReference type="GO" id="GO:0016747">
    <property type="term" value="F:acyltransferase activity, transferring groups other than amino-acyl groups"/>
    <property type="evidence" value="ECO:0007669"/>
    <property type="project" value="InterPro"/>
</dbReference>
<feature type="transmembrane region" description="Helical" evidence="1">
    <location>
        <begin position="272"/>
        <end position="293"/>
    </location>
</feature>
<keyword evidence="1" id="KW-0472">Membrane</keyword>
<dbReference type="GO" id="GO:0009103">
    <property type="term" value="P:lipopolysaccharide biosynthetic process"/>
    <property type="evidence" value="ECO:0007669"/>
    <property type="project" value="TreeGrafter"/>
</dbReference>
<feature type="transmembrane region" description="Helical" evidence="1">
    <location>
        <begin position="243"/>
        <end position="260"/>
    </location>
</feature>
<dbReference type="InterPro" id="IPR050879">
    <property type="entry name" value="Acyltransferase_3"/>
</dbReference>
<dbReference type="STRING" id="861266.ARTSIC4J27_1041"/>
<name>A0A024GZB9_9MICC</name>
<dbReference type="Pfam" id="PF01757">
    <property type="entry name" value="Acyl_transf_3"/>
    <property type="match status" value="1"/>
</dbReference>
<evidence type="ECO:0000313" key="3">
    <source>
        <dbReference type="EMBL" id="CCQ45108.1"/>
    </source>
</evidence>
<dbReference type="GO" id="GO:0016020">
    <property type="term" value="C:membrane"/>
    <property type="evidence" value="ECO:0007669"/>
    <property type="project" value="TreeGrafter"/>
</dbReference>
<dbReference type="PANTHER" id="PTHR23028">
    <property type="entry name" value="ACETYLTRANSFERASE"/>
    <property type="match status" value="1"/>
</dbReference>
<feature type="transmembrane region" description="Helical" evidence="1">
    <location>
        <begin position="21"/>
        <end position="39"/>
    </location>
</feature>
<dbReference type="InterPro" id="IPR002656">
    <property type="entry name" value="Acyl_transf_3_dom"/>
</dbReference>
<comment type="caution">
    <text evidence="3">The sequence shown here is derived from an EMBL/GenBank/DDBJ whole genome shotgun (WGS) entry which is preliminary data.</text>
</comment>
<gene>
    <name evidence="3" type="ORF">ARTSIC4J27_1041</name>
</gene>
<sequence>MSALERAEVPPSGLISGRKHALDGLRTVAVVFVFLFHAATGLVPGGSIGVDVFFTLSGFVITLLIMKEYLATGGLRLGIFYAKRLARLWPALLALCAVIVAVGLVFPASKWAGQEGFVLPAAGYVMNLAHFGMFGGSITGETLGPTWTLAVEEQFYLVWPPLLLVLLRFWKLRTVAWITAGLAAAFLLERFALVLAGAPLNRLYNGPDTRADELLIGCTLALVFTLVRPGSRFHASLLGTVRWAGPPAGLILLAAVFLLQEPNTPGLWFSTFWTAGPTVLALLAALAIGWLVLRPANFTARILSHPWLAGPGRDLSYAMYLWHLPVYLLLMPLVPSLWLRVPLAAVLTVALAYVSFRVVEKPLRRWANKRLDAAVVRPSPEATLEREPELVSAGRAS</sequence>
<keyword evidence="1" id="KW-0812">Transmembrane</keyword>
<proteinExistence type="predicted"/>
<keyword evidence="4" id="KW-1185">Reference proteome</keyword>
<keyword evidence="1" id="KW-1133">Transmembrane helix</keyword>
<feature type="domain" description="Acyltransferase 3" evidence="2">
    <location>
        <begin position="20"/>
        <end position="355"/>
    </location>
</feature>
<organism evidence="3 4">
    <name type="scientific">Pseudarthrobacter siccitolerans</name>
    <dbReference type="NCBI Taxonomy" id="861266"/>
    <lineage>
        <taxon>Bacteria</taxon>
        <taxon>Bacillati</taxon>
        <taxon>Actinomycetota</taxon>
        <taxon>Actinomycetes</taxon>
        <taxon>Micrococcales</taxon>
        <taxon>Micrococcaceae</taxon>
        <taxon>Pseudarthrobacter</taxon>
    </lineage>
</organism>
<accession>A0A024GZB9</accession>
<dbReference type="PANTHER" id="PTHR23028:SF53">
    <property type="entry name" value="ACYL_TRANSF_3 DOMAIN-CONTAINING PROTEIN"/>
    <property type="match status" value="1"/>
</dbReference>
<dbReference type="AlphaFoldDB" id="A0A024GZB9"/>
<reference evidence="4" key="1">
    <citation type="journal article" date="2014" name="Genome Announc.">
        <title>Genome Sequence of Arthrobacter siccitolerans 4J27, a Xeroprotectant-Producing Desiccation-Tolerant Microorganism.</title>
        <authorList>
            <person name="Manzanera M."/>
            <person name="Santa-Cruz-Calvo L."/>
            <person name="Vilchez J.I."/>
            <person name="Garcia-Fontana C."/>
            <person name="Silva-Castro G.A."/>
            <person name="Calvo C."/>
            <person name="Gonzalez-Lopez J."/>
        </authorList>
    </citation>
    <scope>NUCLEOTIDE SEQUENCE [LARGE SCALE GENOMIC DNA]</scope>
    <source>
        <strain evidence="4">4J27</strain>
    </source>
</reference>
<evidence type="ECO:0000259" key="2">
    <source>
        <dbReference type="Pfam" id="PF01757"/>
    </source>
</evidence>
<feature type="transmembrane region" description="Helical" evidence="1">
    <location>
        <begin position="337"/>
        <end position="356"/>
    </location>
</feature>
<feature type="transmembrane region" description="Helical" evidence="1">
    <location>
        <begin position="175"/>
        <end position="194"/>
    </location>
</feature>
<evidence type="ECO:0000256" key="1">
    <source>
        <dbReference type="SAM" id="Phobius"/>
    </source>
</evidence>
<feature type="transmembrane region" description="Helical" evidence="1">
    <location>
        <begin position="87"/>
        <end position="106"/>
    </location>
</feature>
<keyword evidence="3" id="KW-0808">Transferase</keyword>